<keyword evidence="3" id="KW-0472">Membrane</keyword>
<feature type="signal peptide" evidence="5">
    <location>
        <begin position="1"/>
        <end position="27"/>
    </location>
</feature>
<evidence type="ECO:0000313" key="6">
    <source>
        <dbReference type="Ensembl" id="ENSNNAP00000029549.1"/>
    </source>
</evidence>
<name>A0A8C7E7M0_NAJNA</name>
<comment type="subcellular location">
    <subcellularLocation>
        <location evidence="1">Membrane</location>
    </subcellularLocation>
</comment>
<dbReference type="PANTHER" id="PTHR12080:SF55">
    <property type="entry name" value="LYMPHOCYTE FUNCTION-ASSOCIATED ANTIGEN 3"/>
    <property type="match status" value="1"/>
</dbReference>
<evidence type="ECO:0000256" key="3">
    <source>
        <dbReference type="ARBA" id="ARBA00023136"/>
    </source>
</evidence>
<dbReference type="SUPFAM" id="SSF48726">
    <property type="entry name" value="Immunoglobulin"/>
    <property type="match status" value="1"/>
</dbReference>
<evidence type="ECO:0000256" key="2">
    <source>
        <dbReference type="ARBA" id="ARBA00022729"/>
    </source>
</evidence>
<dbReference type="Gene3D" id="2.60.40.10">
    <property type="entry name" value="Immunoglobulins"/>
    <property type="match status" value="1"/>
</dbReference>
<evidence type="ECO:0000256" key="1">
    <source>
        <dbReference type="ARBA" id="ARBA00004370"/>
    </source>
</evidence>
<reference evidence="6" key="1">
    <citation type="submission" date="2025-08" db="UniProtKB">
        <authorList>
            <consortium name="Ensembl"/>
        </authorList>
    </citation>
    <scope>IDENTIFICATION</scope>
</reference>
<dbReference type="Proteomes" id="UP000694559">
    <property type="component" value="Unplaced"/>
</dbReference>
<reference evidence="6" key="2">
    <citation type="submission" date="2025-09" db="UniProtKB">
        <authorList>
            <consortium name="Ensembl"/>
        </authorList>
    </citation>
    <scope>IDENTIFICATION</scope>
</reference>
<dbReference type="InterPro" id="IPR015631">
    <property type="entry name" value="CD2/SLAM_rcpt"/>
</dbReference>
<dbReference type="Ensembl" id="ENSNNAT00000030997.1">
    <property type="protein sequence ID" value="ENSNNAP00000029549.1"/>
    <property type="gene ID" value="ENSNNAG00000018951.1"/>
</dbReference>
<keyword evidence="2 5" id="KW-0732">Signal</keyword>
<accession>A0A8C7E7M0</accession>
<proteinExistence type="predicted"/>
<evidence type="ECO:0000256" key="5">
    <source>
        <dbReference type="SAM" id="SignalP"/>
    </source>
</evidence>
<keyword evidence="4" id="KW-0325">Glycoprotein</keyword>
<keyword evidence="7" id="KW-1185">Reference proteome</keyword>
<protein>
    <submittedName>
        <fullName evidence="6">Uncharacterized protein</fullName>
    </submittedName>
</protein>
<dbReference type="PANTHER" id="PTHR12080">
    <property type="entry name" value="SIGNALING LYMPHOCYTIC ACTIVATION MOLECULE"/>
    <property type="match status" value="1"/>
</dbReference>
<dbReference type="InterPro" id="IPR036179">
    <property type="entry name" value="Ig-like_dom_sf"/>
</dbReference>
<sequence length="271" mass="29876">MGCIKGLLWPNFEGFLFLLSGLAGTSGAELNGILGESVTFQVKTSPPFEAISWNKIVNANSRNIALVRFEPCSIVFLHPEFQRRVNISRDCRELHLSHLKKEDAGRYTAGIVLQTSKSVDESFDLRLFSKYPSHKFLESLLCPGRCGKVGEISVGRWRAIRSGNQAISCTFFPLEGGLWESITAPFRLPSTWGTGWTGPGQKWVPMGMKREMRLESPENQFRILSVSLVGLAGPTNSLGKSQGVFGGEPGASSSCPQSMVWYKQGLEEGRE</sequence>
<evidence type="ECO:0000256" key="4">
    <source>
        <dbReference type="ARBA" id="ARBA00023180"/>
    </source>
</evidence>
<dbReference type="InterPro" id="IPR013783">
    <property type="entry name" value="Ig-like_fold"/>
</dbReference>
<dbReference type="AlphaFoldDB" id="A0A8C7E7M0"/>
<dbReference type="OrthoDB" id="8741746at2759"/>
<organism evidence="6 7">
    <name type="scientific">Naja naja</name>
    <name type="common">Indian cobra</name>
    <dbReference type="NCBI Taxonomy" id="35670"/>
    <lineage>
        <taxon>Eukaryota</taxon>
        <taxon>Metazoa</taxon>
        <taxon>Chordata</taxon>
        <taxon>Craniata</taxon>
        <taxon>Vertebrata</taxon>
        <taxon>Euteleostomi</taxon>
        <taxon>Lepidosauria</taxon>
        <taxon>Squamata</taxon>
        <taxon>Bifurcata</taxon>
        <taxon>Unidentata</taxon>
        <taxon>Episquamata</taxon>
        <taxon>Toxicofera</taxon>
        <taxon>Serpentes</taxon>
        <taxon>Colubroidea</taxon>
        <taxon>Elapidae</taxon>
        <taxon>Elapinae</taxon>
        <taxon>Naja</taxon>
    </lineage>
</organism>
<dbReference type="GeneTree" id="ENSGT00960000192439"/>
<feature type="chain" id="PRO_5034368075" evidence="5">
    <location>
        <begin position="28"/>
        <end position="271"/>
    </location>
</feature>
<evidence type="ECO:0000313" key="7">
    <source>
        <dbReference type="Proteomes" id="UP000694559"/>
    </source>
</evidence>
<dbReference type="GO" id="GO:0016020">
    <property type="term" value="C:membrane"/>
    <property type="evidence" value="ECO:0007669"/>
    <property type="project" value="UniProtKB-SubCell"/>
</dbReference>